<protein>
    <submittedName>
        <fullName evidence="1">Uncharacterized protein</fullName>
    </submittedName>
</protein>
<keyword evidence="2" id="KW-1185">Reference proteome</keyword>
<dbReference type="Proteomes" id="UP001429357">
    <property type="component" value="Unassembled WGS sequence"/>
</dbReference>
<dbReference type="EMBL" id="MAEI02000001">
    <property type="protein sequence ID" value="MEO1780697.1"/>
    <property type="molecule type" value="Genomic_DNA"/>
</dbReference>
<comment type="caution">
    <text evidence="1">The sequence shown here is derived from an EMBL/GenBank/DDBJ whole genome shotgun (WGS) entry which is preliminary data.</text>
</comment>
<name>A0ABV0EY79_9ENTE</name>
<dbReference type="RefSeq" id="WP_161869033.1">
    <property type="nucleotide sequence ID" value="NZ_JBMRGR010000025.1"/>
</dbReference>
<reference evidence="1" key="2">
    <citation type="submission" date="2024-02" db="EMBL/GenBank/DDBJ databases">
        <title>The Genome Sequence of Enterococcus diestrammenae JM9A.</title>
        <authorList>
            <person name="Earl A."/>
            <person name="Manson A."/>
            <person name="Gilmore M."/>
            <person name="Sanders J."/>
            <person name="Shea T."/>
            <person name="Howe W."/>
            <person name="Livny J."/>
            <person name="Cuomo C."/>
            <person name="Neafsey D."/>
            <person name="Birren B."/>
        </authorList>
    </citation>
    <scope>NUCLEOTIDE SEQUENCE</scope>
    <source>
        <strain evidence="1">JM9A</strain>
    </source>
</reference>
<proteinExistence type="predicted"/>
<evidence type="ECO:0000313" key="2">
    <source>
        <dbReference type="Proteomes" id="UP001429357"/>
    </source>
</evidence>
<gene>
    <name evidence="1" type="ORF">BAU18_000248</name>
</gene>
<evidence type="ECO:0000313" key="1">
    <source>
        <dbReference type="EMBL" id="MEO1780697.1"/>
    </source>
</evidence>
<reference evidence="1" key="1">
    <citation type="submission" date="2016-06" db="EMBL/GenBank/DDBJ databases">
        <authorList>
            <person name="Van Tyne D."/>
        </authorList>
    </citation>
    <scope>NUCLEOTIDE SEQUENCE</scope>
    <source>
        <strain evidence="1">JM9A</strain>
    </source>
</reference>
<organism evidence="1 2">
    <name type="scientific">Enterococcus diestrammenae</name>
    <dbReference type="NCBI Taxonomy" id="1155073"/>
    <lineage>
        <taxon>Bacteria</taxon>
        <taxon>Bacillati</taxon>
        <taxon>Bacillota</taxon>
        <taxon>Bacilli</taxon>
        <taxon>Lactobacillales</taxon>
        <taxon>Enterococcaceae</taxon>
        <taxon>Enterococcus</taxon>
    </lineage>
</organism>
<sequence length="76" mass="8796">MDWQTLFALVAENCNKEVPIEVSNELCYVYRTKKKGFPFSKTITACQKTAFARNELPEIMDFLNKHGYCAKIMQQA</sequence>
<accession>A0ABV0EY79</accession>